<reference evidence="2 3" key="1">
    <citation type="submission" date="2019-02" db="EMBL/GenBank/DDBJ databases">
        <title>Genomic Encyclopedia of Type Strains, Phase IV (KMG-IV): sequencing the most valuable type-strain genomes for metagenomic binning, comparative biology and taxonomic classification.</title>
        <authorList>
            <person name="Goeker M."/>
        </authorList>
    </citation>
    <scope>NUCLEOTIDE SEQUENCE [LARGE SCALE GENOMIC DNA]</scope>
    <source>
        <strain evidence="2 3">DSM 105135</strain>
    </source>
</reference>
<dbReference type="Gene3D" id="1.10.530.10">
    <property type="match status" value="1"/>
</dbReference>
<evidence type="ECO:0000313" key="3">
    <source>
        <dbReference type="Proteomes" id="UP000292423"/>
    </source>
</evidence>
<dbReference type="Pfam" id="PF01464">
    <property type="entry name" value="SLT"/>
    <property type="match status" value="1"/>
</dbReference>
<dbReference type="CDD" id="cd13400">
    <property type="entry name" value="LT_IagB-like"/>
    <property type="match status" value="1"/>
</dbReference>
<dbReference type="InterPro" id="IPR008258">
    <property type="entry name" value="Transglycosylase_SLT_dom_1"/>
</dbReference>
<name>A0A4Q7YHT2_9GAMM</name>
<dbReference type="Proteomes" id="UP000292423">
    <property type="component" value="Unassembled WGS sequence"/>
</dbReference>
<organism evidence="2 3">
    <name type="scientific">Fluviicoccus keumensis</name>
    <dbReference type="NCBI Taxonomy" id="1435465"/>
    <lineage>
        <taxon>Bacteria</taxon>
        <taxon>Pseudomonadati</taxon>
        <taxon>Pseudomonadota</taxon>
        <taxon>Gammaproteobacteria</taxon>
        <taxon>Moraxellales</taxon>
        <taxon>Moraxellaceae</taxon>
        <taxon>Fluviicoccus</taxon>
    </lineage>
</organism>
<sequence length="131" mass="14477">MAAPSAHINGCLTASAGKYGIHPQVLWAIAATESNFNPTAIGRNDDSLDIGLMQINSGWLPRLATFGITQQDLLNPCINIEVGAWILAHNIRQYGYGWKAIGAYNAVTPAKRDRYARRVWRKLQQARLTQT</sequence>
<dbReference type="InterPro" id="IPR023346">
    <property type="entry name" value="Lysozyme-like_dom_sf"/>
</dbReference>
<proteinExistence type="predicted"/>
<gene>
    <name evidence="2" type="ORF">EV700_3206</name>
</gene>
<evidence type="ECO:0000313" key="2">
    <source>
        <dbReference type="EMBL" id="RZU36740.1"/>
    </source>
</evidence>
<comment type="caution">
    <text evidence="2">The sequence shown here is derived from an EMBL/GenBank/DDBJ whole genome shotgun (WGS) entry which is preliminary data.</text>
</comment>
<feature type="domain" description="Transglycosylase SLT" evidence="1">
    <location>
        <begin position="13"/>
        <end position="117"/>
    </location>
</feature>
<protein>
    <submittedName>
        <fullName evidence="2">Transglycosylase-like protein with SLT domain</fullName>
    </submittedName>
</protein>
<accession>A0A4Q7YHT2</accession>
<dbReference type="EMBL" id="SHKX01000017">
    <property type="protein sequence ID" value="RZU36740.1"/>
    <property type="molecule type" value="Genomic_DNA"/>
</dbReference>
<dbReference type="SUPFAM" id="SSF53955">
    <property type="entry name" value="Lysozyme-like"/>
    <property type="match status" value="1"/>
</dbReference>
<dbReference type="AlphaFoldDB" id="A0A4Q7YHT2"/>
<keyword evidence="3" id="KW-1185">Reference proteome</keyword>
<evidence type="ECO:0000259" key="1">
    <source>
        <dbReference type="Pfam" id="PF01464"/>
    </source>
</evidence>